<evidence type="ECO:0000256" key="4">
    <source>
        <dbReference type="ARBA" id="ARBA00023163"/>
    </source>
</evidence>
<dbReference type="OrthoDB" id="435275at2759"/>
<protein>
    <recommendedName>
        <fullName evidence="7">Enhancer of polycomb-like protein</fullName>
    </recommendedName>
</protein>
<feature type="region of interest" description="Disordered" evidence="8">
    <location>
        <begin position="819"/>
        <end position="841"/>
    </location>
</feature>
<name>A0A5C3LZZ1_9AGAR</name>
<evidence type="ECO:0000256" key="1">
    <source>
        <dbReference type="ARBA" id="ARBA00004123"/>
    </source>
</evidence>
<accession>A0A5C3LZZ1</accession>
<feature type="region of interest" description="Disordered" evidence="8">
    <location>
        <begin position="71"/>
        <end position="106"/>
    </location>
</feature>
<evidence type="ECO:0000313" key="10">
    <source>
        <dbReference type="EMBL" id="TFK38452.1"/>
    </source>
</evidence>
<evidence type="ECO:0000256" key="2">
    <source>
        <dbReference type="ARBA" id="ARBA00008035"/>
    </source>
</evidence>
<dbReference type="AlphaFoldDB" id="A0A5C3LZZ1"/>
<feature type="compositionally biased region" description="Polar residues" evidence="8">
    <location>
        <begin position="73"/>
        <end position="85"/>
    </location>
</feature>
<dbReference type="InterPro" id="IPR019542">
    <property type="entry name" value="Enhancer_polycomb-like_N"/>
</dbReference>
<feature type="region of interest" description="Disordered" evidence="8">
    <location>
        <begin position="163"/>
        <end position="199"/>
    </location>
</feature>
<dbReference type="GO" id="GO:0035267">
    <property type="term" value="C:NuA4 histone acetyltransferase complex"/>
    <property type="evidence" value="ECO:0007669"/>
    <property type="project" value="InterPro"/>
</dbReference>
<dbReference type="Pfam" id="PF10513">
    <property type="entry name" value="EPL1"/>
    <property type="match status" value="1"/>
</dbReference>
<evidence type="ECO:0000313" key="11">
    <source>
        <dbReference type="Proteomes" id="UP000308652"/>
    </source>
</evidence>
<evidence type="ECO:0000256" key="7">
    <source>
        <dbReference type="RuleBase" id="RU361124"/>
    </source>
</evidence>
<feature type="compositionally biased region" description="Polar residues" evidence="8">
    <location>
        <begin position="971"/>
        <end position="981"/>
    </location>
</feature>
<evidence type="ECO:0000256" key="8">
    <source>
        <dbReference type="SAM" id="MobiDB-lite"/>
    </source>
</evidence>
<feature type="compositionally biased region" description="Polar residues" evidence="8">
    <location>
        <begin position="170"/>
        <end position="184"/>
    </location>
</feature>
<evidence type="ECO:0000256" key="3">
    <source>
        <dbReference type="ARBA" id="ARBA00023015"/>
    </source>
</evidence>
<proteinExistence type="inferred from homology"/>
<feature type="compositionally biased region" description="Low complexity" evidence="8">
    <location>
        <begin position="982"/>
        <end position="1008"/>
    </location>
</feature>
<feature type="domain" description="Enhancer of polycomb-like N-terminal" evidence="9">
    <location>
        <begin position="15"/>
        <end position="217"/>
    </location>
</feature>
<dbReference type="PANTHER" id="PTHR14898">
    <property type="entry name" value="ENHANCER OF POLYCOMB"/>
    <property type="match status" value="1"/>
</dbReference>
<comment type="function">
    <text evidence="6">Component of the NuA4 histone acetyltransferase complex which is involved in transcriptional activation of selected genes principally by acetylation of nucleosomal histone H4 and H2A. The NuA4 complex is also involved in DNA repair. Involved in gene silencing by neighboring heterochromatin, blockage of the silencing spreading along the chromosome, and required for cell cycle progression through G2/M.</text>
</comment>
<dbReference type="Proteomes" id="UP000308652">
    <property type="component" value="Unassembled WGS sequence"/>
</dbReference>
<sequence>MPRNPHPGASTLRNRNRITNKTRLKIHHGNIDADALLIPDEDEEKHRLTNLVAGVDAEDANEHHLQEVLSAAHRNNTNINKSTRGSTDKAPPPPPPTAYIPTPDSTGVVDNHEELYPPNRWVDPATYVHSSTTVEESISNGITNGFTYYMDERDKEWLDKNNEEARGEGTSAQGAVSASGTRMSARSAKAKGKEPESPQPVMITEDEFELVMGVFEKVTHDKTEYLHHSLETGMTFPGFSDYQETFASPLPANIFSTFSVPTWIPPPVQLIRIARVVYPYWKERRVERGGHRIIPALNGDEADTLNESYVCFRRREIKAVRKTRASQVTSSDKLARLQSEMSYPLQLAKELLAREKVKREASQQAQIVWEKRMGLVDLKRKFPDLGDKADEELLIDKERNIKKSEPSSSRLPGLKIRTHESSVPPARTEAAIRPSERIASIRAQVETAIARQKDLDHQWEDQIENVYQAPPVPYTSRLFKFVPPPGIPTWPDSDKSEEDPVPRQPRAVRIRYGRGGRLRVDRREFNQPPIIPKRRRLSALLGSEDDMDVDNDPEEEERKRRLEERWRFDMDDGPVIGPQGADEQDRVLIDDYDSKYLRHTMSLLADPDQQSLMTDPTITVPAGEGRQVTFMPFRLGMPQPLMRRDAAGLMRAAMVPAGMQAGHPVALANGVPVAVAHQIKKMPPPNAVPQMRISSNGGMRPPGVSVVTGMQSNGATGHASPPQPVSLPVTQHSPTNGTNGVSRAAISMPHVEVVKPDVNPISAIQNAVVTIQSVDGSTQDHTSNGTTSHPKSQNHLQMQMPNNAFQLIPMSAHAAQALAATAPPQYQQQQQNQQQQHTSLSLQQMQNLKSAFANMPSQDLASLQSSMGRGLPASYVHVGLNGTPVNMHIPATTNMNLKLPPNRQMQWSTVATPMQRPGSAMNGMDAQGMNGVGVAASPNLGHAVPVRSSSVNGNRPGTMRNTNGLVMGVNGQMSMSPPHQHTSNSIPNISQSQSPPRPPTTSTMASPSLQHQQPVGSSQSGY</sequence>
<evidence type="ECO:0000256" key="5">
    <source>
        <dbReference type="ARBA" id="ARBA00023242"/>
    </source>
</evidence>
<comment type="subcellular location">
    <subcellularLocation>
        <location evidence="1 7">Nucleus</location>
    </subcellularLocation>
</comment>
<keyword evidence="11" id="KW-1185">Reference proteome</keyword>
<dbReference type="GO" id="GO:0006357">
    <property type="term" value="P:regulation of transcription by RNA polymerase II"/>
    <property type="evidence" value="ECO:0007669"/>
    <property type="project" value="InterPro"/>
</dbReference>
<dbReference type="EMBL" id="ML213603">
    <property type="protein sequence ID" value="TFK38452.1"/>
    <property type="molecule type" value="Genomic_DNA"/>
</dbReference>
<reference evidence="10 11" key="1">
    <citation type="journal article" date="2019" name="Nat. Ecol. Evol.">
        <title>Megaphylogeny resolves global patterns of mushroom evolution.</title>
        <authorList>
            <person name="Varga T."/>
            <person name="Krizsan K."/>
            <person name="Foldi C."/>
            <person name="Dima B."/>
            <person name="Sanchez-Garcia M."/>
            <person name="Sanchez-Ramirez S."/>
            <person name="Szollosi G.J."/>
            <person name="Szarkandi J.G."/>
            <person name="Papp V."/>
            <person name="Albert L."/>
            <person name="Andreopoulos W."/>
            <person name="Angelini C."/>
            <person name="Antonin V."/>
            <person name="Barry K.W."/>
            <person name="Bougher N.L."/>
            <person name="Buchanan P."/>
            <person name="Buyck B."/>
            <person name="Bense V."/>
            <person name="Catcheside P."/>
            <person name="Chovatia M."/>
            <person name="Cooper J."/>
            <person name="Damon W."/>
            <person name="Desjardin D."/>
            <person name="Finy P."/>
            <person name="Geml J."/>
            <person name="Haridas S."/>
            <person name="Hughes K."/>
            <person name="Justo A."/>
            <person name="Karasinski D."/>
            <person name="Kautmanova I."/>
            <person name="Kiss B."/>
            <person name="Kocsube S."/>
            <person name="Kotiranta H."/>
            <person name="LaButti K.M."/>
            <person name="Lechner B.E."/>
            <person name="Liimatainen K."/>
            <person name="Lipzen A."/>
            <person name="Lukacs Z."/>
            <person name="Mihaltcheva S."/>
            <person name="Morgado L.N."/>
            <person name="Niskanen T."/>
            <person name="Noordeloos M.E."/>
            <person name="Ohm R.A."/>
            <person name="Ortiz-Santana B."/>
            <person name="Ovrebo C."/>
            <person name="Racz N."/>
            <person name="Riley R."/>
            <person name="Savchenko A."/>
            <person name="Shiryaev A."/>
            <person name="Soop K."/>
            <person name="Spirin V."/>
            <person name="Szebenyi C."/>
            <person name="Tomsovsky M."/>
            <person name="Tulloss R.E."/>
            <person name="Uehling J."/>
            <person name="Grigoriev I.V."/>
            <person name="Vagvolgyi C."/>
            <person name="Papp T."/>
            <person name="Martin F.M."/>
            <person name="Miettinen O."/>
            <person name="Hibbett D.S."/>
            <person name="Nagy L.G."/>
        </authorList>
    </citation>
    <scope>NUCLEOTIDE SEQUENCE [LARGE SCALE GENOMIC DNA]</scope>
    <source>
        <strain evidence="10 11">CBS 166.37</strain>
    </source>
</reference>
<keyword evidence="4 7" id="KW-0804">Transcription</keyword>
<dbReference type="InterPro" id="IPR024943">
    <property type="entry name" value="Enhancer_polycomb"/>
</dbReference>
<comment type="similarity">
    <text evidence="2 7">Belongs to the enhancer of polycomb family.</text>
</comment>
<dbReference type="STRING" id="68775.A0A5C3LZZ1"/>
<evidence type="ECO:0000256" key="6">
    <source>
        <dbReference type="ARBA" id="ARBA00025513"/>
    </source>
</evidence>
<keyword evidence="5 7" id="KW-0539">Nucleus</keyword>
<feature type="region of interest" description="Disordered" evidence="8">
    <location>
        <begin position="968"/>
        <end position="1022"/>
    </location>
</feature>
<keyword evidence="3 7" id="KW-0805">Transcription regulation</keyword>
<dbReference type="GO" id="GO:0005634">
    <property type="term" value="C:nucleus"/>
    <property type="evidence" value="ECO:0007669"/>
    <property type="project" value="UniProtKB-SubCell"/>
</dbReference>
<gene>
    <name evidence="10" type="ORF">BDQ12DRAFT_112773</name>
</gene>
<evidence type="ECO:0000259" key="9">
    <source>
        <dbReference type="Pfam" id="PF10513"/>
    </source>
</evidence>
<feature type="compositionally biased region" description="Polar residues" evidence="8">
    <location>
        <begin position="1009"/>
        <end position="1022"/>
    </location>
</feature>
<organism evidence="10 11">
    <name type="scientific">Crucibulum laeve</name>
    <dbReference type="NCBI Taxonomy" id="68775"/>
    <lineage>
        <taxon>Eukaryota</taxon>
        <taxon>Fungi</taxon>
        <taxon>Dikarya</taxon>
        <taxon>Basidiomycota</taxon>
        <taxon>Agaricomycotina</taxon>
        <taxon>Agaricomycetes</taxon>
        <taxon>Agaricomycetidae</taxon>
        <taxon>Agaricales</taxon>
        <taxon>Agaricineae</taxon>
        <taxon>Nidulariaceae</taxon>
        <taxon>Crucibulum</taxon>
    </lineage>
</organism>